<dbReference type="Proteomes" id="UP000752814">
    <property type="component" value="Unassembled WGS sequence"/>
</dbReference>
<gene>
    <name evidence="5" type="ORF">A3207_07535</name>
</gene>
<dbReference type="PANTHER" id="PTHR12589">
    <property type="entry name" value="PYRUVOYL TETRAHYDROBIOPTERIN SYNTHASE"/>
    <property type="match status" value="1"/>
</dbReference>
<protein>
    <submittedName>
        <fullName evidence="5">6-pyruvoyl tetrahydropterin synthase</fullName>
    </submittedName>
</protein>
<keyword evidence="3" id="KW-0862">Zinc</keyword>
<dbReference type="InterPro" id="IPR038418">
    <property type="entry name" value="6-PTP_synth/QueD_sf"/>
</dbReference>
<dbReference type="GO" id="GO:0046872">
    <property type="term" value="F:metal ion binding"/>
    <property type="evidence" value="ECO:0007669"/>
    <property type="project" value="UniProtKB-KW"/>
</dbReference>
<dbReference type="EMBL" id="LVVT01000010">
    <property type="protein sequence ID" value="TQS83442.1"/>
    <property type="molecule type" value="Genomic_DNA"/>
</dbReference>
<dbReference type="GO" id="GO:0016829">
    <property type="term" value="F:lyase activity"/>
    <property type="evidence" value="ECO:0007669"/>
    <property type="project" value="UniProtKB-KW"/>
</dbReference>
<name>A0A8J8PFZ5_9ARCH</name>
<evidence type="ECO:0000256" key="2">
    <source>
        <dbReference type="ARBA" id="ARBA00022723"/>
    </source>
</evidence>
<sequence length="161" mass="18251">METMRIEIDGEYSGIKFSASHFIPGHSKCGRLHGHSYILHLVLCGEKGNNGMIMDFVDLKKCLRDIVSELDHRILLPKNSPELSIKVGSEIEVKTCTKRYVFPLEDVMLLDISQTSAEEMAEMILNMLLSKIDFPSNVEYAEIGLDEERGQTAWAGRRLHQ</sequence>
<evidence type="ECO:0000313" key="5">
    <source>
        <dbReference type="EMBL" id="TQS83442.1"/>
    </source>
</evidence>
<evidence type="ECO:0000256" key="1">
    <source>
        <dbReference type="ARBA" id="ARBA00001947"/>
    </source>
</evidence>
<evidence type="ECO:0000313" key="6">
    <source>
        <dbReference type="Proteomes" id="UP000752814"/>
    </source>
</evidence>
<organism evidence="5 6">
    <name type="scientific">Candidatus Methanomassiliicoccus intestinalis</name>
    <dbReference type="NCBI Taxonomy" id="1406512"/>
    <lineage>
        <taxon>Archaea</taxon>
        <taxon>Methanobacteriati</taxon>
        <taxon>Thermoplasmatota</taxon>
        <taxon>Thermoplasmata</taxon>
        <taxon>Methanomassiliicoccales</taxon>
        <taxon>Methanomassiliicoccaceae</taxon>
        <taxon>Methanomassiliicoccus</taxon>
    </lineage>
</organism>
<reference evidence="5" key="1">
    <citation type="submission" date="2016-03" db="EMBL/GenBank/DDBJ databases">
        <authorList>
            <person name="Borrel G."/>
            <person name="Mccann A."/>
            <person name="O'Toole P.W."/>
        </authorList>
    </citation>
    <scope>NUCLEOTIDE SEQUENCE</scope>
    <source>
        <strain evidence="5">183</strain>
    </source>
</reference>
<dbReference type="AlphaFoldDB" id="A0A8J8PFZ5"/>
<keyword evidence="4" id="KW-0456">Lyase</keyword>
<dbReference type="InterPro" id="IPR007115">
    <property type="entry name" value="6-PTP_synth/QueD"/>
</dbReference>
<evidence type="ECO:0000256" key="4">
    <source>
        <dbReference type="ARBA" id="ARBA00023239"/>
    </source>
</evidence>
<dbReference type="SUPFAM" id="SSF55620">
    <property type="entry name" value="Tetrahydrobiopterin biosynthesis enzymes-like"/>
    <property type="match status" value="1"/>
</dbReference>
<comment type="cofactor">
    <cofactor evidence="1">
        <name>Zn(2+)</name>
        <dbReference type="ChEBI" id="CHEBI:29105"/>
    </cofactor>
</comment>
<keyword evidence="2" id="KW-0479">Metal-binding</keyword>
<dbReference type="Pfam" id="PF01242">
    <property type="entry name" value="PTPS"/>
    <property type="match status" value="1"/>
</dbReference>
<comment type="caution">
    <text evidence="5">The sequence shown here is derived from an EMBL/GenBank/DDBJ whole genome shotgun (WGS) entry which is preliminary data.</text>
</comment>
<dbReference type="Gene3D" id="3.30.479.10">
    <property type="entry name" value="6-pyruvoyl tetrahydropterin synthase/QueD"/>
    <property type="match status" value="1"/>
</dbReference>
<accession>A0A8J8PFZ5</accession>
<dbReference type="RefSeq" id="WP_400256256.1">
    <property type="nucleotide sequence ID" value="NZ_CAYBCB010000008.1"/>
</dbReference>
<dbReference type="PANTHER" id="PTHR12589:SF7">
    <property type="entry name" value="6-PYRUVOYL TETRAHYDROBIOPTERIN SYNTHASE"/>
    <property type="match status" value="1"/>
</dbReference>
<proteinExistence type="predicted"/>
<evidence type="ECO:0000256" key="3">
    <source>
        <dbReference type="ARBA" id="ARBA00022833"/>
    </source>
</evidence>